<proteinExistence type="inferred from homology"/>
<comment type="similarity">
    <text evidence="2">Belongs to the FliH family.</text>
</comment>
<keyword evidence="10" id="KW-0966">Cell projection</keyword>
<keyword evidence="10" id="KW-0969">Cilium</keyword>
<dbReference type="NCBIfam" id="NF005198">
    <property type="entry name" value="PRK06669.1-3"/>
    <property type="match status" value="1"/>
</dbReference>
<evidence type="ECO:0000256" key="2">
    <source>
        <dbReference type="ARBA" id="ARBA00006602"/>
    </source>
</evidence>
<dbReference type="InterPro" id="IPR051472">
    <property type="entry name" value="T3SS_Stator/FliH"/>
</dbReference>
<feature type="domain" description="Flagellar assembly protein FliH/Type III secretion system HrpE" evidence="9">
    <location>
        <begin position="161"/>
        <end position="287"/>
    </location>
</feature>
<feature type="coiled-coil region" evidence="8">
    <location>
        <begin position="46"/>
        <end position="132"/>
    </location>
</feature>
<keyword evidence="4" id="KW-0813">Transport</keyword>
<protein>
    <recommendedName>
        <fullName evidence="3">Flagellar assembly protein FliH</fullName>
    </recommendedName>
</protein>
<dbReference type="Proteomes" id="UP000464374">
    <property type="component" value="Chromosome"/>
</dbReference>
<dbReference type="RefSeq" id="WP_162663247.1">
    <property type="nucleotide sequence ID" value="NZ_CP048020.1"/>
</dbReference>
<evidence type="ECO:0000256" key="8">
    <source>
        <dbReference type="SAM" id="Coils"/>
    </source>
</evidence>
<keyword evidence="6" id="KW-0653">Protein transport</keyword>
<sequence>MAKNIFHDFEVKKLSGDMVLTLEKTFEPETTTEVVEAVPVPEGPTLEDLKNEAEEFKRQWEIEKEQLIADAHREADEIIENAKKTAFEEAKRQMDVSQIDAQKARDQAQELVSEAEKKAADIVDKAEQTEAATQKKAFTEGFDAGREAGFKEGKVEVTRLIERLHTMIERTMDKREEILAQTEQQIVDLVLLMTRKIVKVISENQRNVVTSNIIHALRKVKGRADVIIRVNLADVGLTSEHTKDFLAAAENIKNITVVEDLSVDAGGCIIETDFGSVDARIASQLHELEQRILEISPIRTRAASSDGSSNRK</sequence>
<keyword evidence="7" id="KW-1006">Bacterial flagellum protein export</keyword>
<evidence type="ECO:0000313" key="11">
    <source>
        <dbReference type="Proteomes" id="UP000464374"/>
    </source>
</evidence>
<dbReference type="Pfam" id="PF02108">
    <property type="entry name" value="FliH"/>
    <property type="match status" value="1"/>
</dbReference>
<gene>
    <name evidence="10" type="ORF">GWP43_05265</name>
</gene>
<evidence type="ECO:0000256" key="1">
    <source>
        <dbReference type="ARBA" id="ARBA00003041"/>
    </source>
</evidence>
<dbReference type="GO" id="GO:0015031">
    <property type="term" value="P:protein transport"/>
    <property type="evidence" value="ECO:0007669"/>
    <property type="project" value="UniProtKB-KW"/>
</dbReference>
<name>A0A6P1XZP2_9SPIR</name>
<dbReference type="PANTHER" id="PTHR34982">
    <property type="entry name" value="YOP PROTEINS TRANSLOCATION PROTEIN L"/>
    <property type="match status" value="1"/>
</dbReference>
<keyword evidence="10" id="KW-0282">Flagellum</keyword>
<dbReference type="GO" id="GO:0044781">
    <property type="term" value="P:bacterial-type flagellum organization"/>
    <property type="evidence" value="ECO:0007669"/>
    <property type="project" value="UniProtKB-KW"/>
</dbReference>
<evidence type="ECO:0000259" key="9">
    <source>
        <dbReference type="Pfam" id="PF02108"/>
    </source>
</evidence>
<comment type="function">
    <text evidence="1">Needed for flagellar regrowth and assembly.</text>
</comment>
<evidence type="ECO:0000313" key="10">
    <source>
        <dbReference type="EMBL" id="QHX42947.1"/>
    </source>
</evidence>
<dbReference type="KEGG" id="trz:GWP43_05265"/>
<dbReference type="InterPro" id="IPR018035">
    <property type="entry name" value="Flagellar_FliH/T3SS_HrpE"/>
</dbReference>
<evidence type="ECO:0000256" key="4">
    <source>
        <dbReference type="ARBA" id="ARBA00022448"/>
    </source>
</evidence>
<keyword evidence="8" id="KW-0175">Coiled coil</keyword>
<dbReference type="EMBL" id="CP048020">
    <property type="protein sequence ID" value="QHX42947.1"/>
    <property type="molecule type" value="Genomic_DNA"/>
</dbReference>
<keyword evidence="5" id="KW-1005">Bacterial flagellum biogenesis</keyword>
<evidence type="ECO:0000256" key="5">
    <source>
        <dbReference type="ARBA" id="ARBA00022795"/>
    </source>
</evidence>
<accession>A0A6P1XZP2</accession>
<organism evidence="10 11">
    <name type="scientific">Treponema vincentii</name>
    <dbReference type="NCBI Taxonomy" id="69710"/>
    <lineage>
        <taxon>Bacteria</taxon>
        <taxon>Pseudomonadati</taxon>
        <taxon>Spirochaetota</taxon>
        <taxon>Spirochaetia</taxon>
        <taxon>Spirochaetales</taxon>
        <taxon>Treponemataceae</taxon>
        <taxon>Treponema</taxon>
    </lineage>
</organism>
<reference evidence="10 11" key="1">
    <citation type="submission" date="2020-01" db="EMBL/GenBank/DDBJ databases">
        <title>Complete genome sequence of a human oral phylogroup 1 Treponema sp. strain ATCC 700766, originally isolated from periodontitis dental plaque.</title>
        <authorList>
            <person name="Chan Y."/>
            <person name="Huo Y.-B."/>
            <person name="Yu X.-L."/>
            <person name="Zeng H."/>
            <person name="Leung W.-K."/>
            <person name="Watt R.M."/>
        </authorList>
    </citation>
    <scope>NUCLEOTIDE SEQUENCE [LARGE SCALE GENOMIC DNA]</scope>
    <source>
        <strain evidence="10 11">OMZ 804</strain>
    </source>
</reference>
<evidence type="ECO:0000256" key="3">
    <source>
        <dbReference type="ARBA" id="ARBA00016507"/>
    </source>
</evidence>
<evidence type="ECO:0000256" key="7">
    <source>
        <dbReference type="ARBA" id="ARBA00023225"/>
    </source>
</evidence>
<evidence type="ECO:0000256" key="6">
    <source>
        <dbReference type="ARBA" id="ARBA00022927"/>
    </source>
</evidence>
<dbReference type="PANTHER" id="PTHR34982:SF1">
    <property type="entry name" value="FLAGELLAR ASSEMBLY PROTEIN FLIH"/>
    <property type="match status" value="1"/>
</dbReference>
<dbReference type="AlphaFoldDB" id="A0A6P1XZP2"/>
<dbReference type="GO" id="GO:0005829">
    <property type="term" value="C:cytosol"/>
    <property type="evidence" value="ECO:0007669"/>
    <property type="project" value="TreeGrafter"/>
</dbReference>